<dbReference type="Gene3D" id="3.40.50.150">
    <property type="entry name" value="Vaccinia Virus protein VP39"/>
    <property type="match status" value="1"/>
</dbReference>
<dbReference type="GO" id="GO:0008757">
    <property type="term" value="F:S-adenosylmethionine-dependent methyltransferase activity"/>
    <property type="evidence" value="ECO:0007669"/>
    <property type="project" value="InterPro"/>
</dbReference>
<proteinExistence type="predicted"/>
<keyword evidence="2" id="KW-0489">Methyltransferase</keyword>
<evidence type="ECO:0000259" key="1">
    <source>
        <dbReference type="Pfam" id="PF08241"/>
    </source>
</evidence>
<keyword evidence="3" id="KW-1185">Reference proteome</keyword>
<dbReference type="PANTHER" id="PTHR45036:SF1">
    <property type="entry name" value="METHYLTRANSFERASE LIKE 7A"/>
    <property type="match status" value="1"/>
</dbReference>
<dbReference type="EMBL" id="BSEC01000005">
    <property type="protein sequence ID" value="GLI95829.1"/>
    <property type="molecule type" value="Genomic_DNA"/>
</dbReference>
<reference evidence="2" key="1">
    <citation type="journal article" date="2023" name="Int. J. Syst. Evol. Microbiol.">
        <title>Methylocystis iwaonis sp. nov., a type II methane-oxidizing bacterium from surface soil of a rice paddy field in Japan, and emended description of the genus Methylocystis (ex Whittenbury et al. 1970) Bowman et al. 1993.</title>
        <authorList>
            <person name="Kaise H."/>
            <person name="Sawadogo J.B."/>
            <person name="Alam M.S."/>
            <person name="Ueno C."/>
            <person name="Dianou D."/>
            <person name="Shinjo R."/>
            <person name="Asakawa S."/>
        </authorList>
    </citation>
    <scope>NUCLEOTIDE SEQUENCE</scope>
    <source>
        <strain evidence="2">LMG27198</strain>
    </source>
</reference>
<dbReference type="Proteomes" id="UP001144323">
    <property type="component" value="Unassembled WGS sequence"/>
</dbReference>
<dbReference type="InterPro" id="IPR013216">
    <property type="entry name" value="Methyltransf_11"/>
</dbReference>
<dbReference type="CDD" id="cd02440">
    <property type="entry name" value="AdoMet_MTases"/>
    <property type="match status" value="1"/>
</dbReference>
<gene>
    <name evidence="2" type="ORF">LMG27198_48210</name>
</gene>
<keyword evidence="2" id="KW-0808">Transferase</keyword>
<dbReference type="Pfam" id="PF08241">
    <property type="entry name" value="Methyltransf_11"/>
    <property type="match status" value="1"/>
</dbReference>
<feature type="domain" description="Methyltransferase type 11" evidence="1">
    <location>
        <begin position="38"/>
        <end position="133"/>
    </location>
</feature>
<dbReference type="GO" id="GO:0032259">
    <property type="term" value="P:methylation"/>
    <property type="evidence" value="ECO:0007669"/>
    <property type="project" value="UniProtKB-KW"/>
</dbReference>
<dbReference type="RefSeq" id="WP_281806864.1">
    <property type="nucleotide sequence ID" value="NZ_BSEC01000005.1"/>
</dbReference>
<accession>A0A9W6LUT8</accession>
<dbReference type="PANTHER" id="PTHR45036">
    <property type="entry name" value="METHYLTRANSFERASE LIKE 7B"/>
    <property type="match status" value="1"/>
</dbReference>
<dbReference type="AlphaFoldDB" id="A0A9W6LUT8"/>
<dbReference type="InterPro" id="IPR029063">
    <property type="entry name" value="SAM-dependent_MTases_sf"/>
</dbReference>
<dbReference type="InterPro" id="IPR052356">
    <property type="entry name" value="Thiol_S-MT"/>
</dbReference>
<evidence type="ECO:0000313" key="2">
    <source>
        <dbReference type="EMBL" id="GLI95829.1"/>
    </source>
</evidence>
<protein>
    <submittedName>
        <fullName evidence="2">Methyltransferase</fullName>
    </submittedName>
</protein>
<comment type="caution">
    <text evidence="2">The sequence shown here is derived from an EMBL/GenBank/DDBJ whole genome shotgun (WGS) entry which is preliminary data.</text>
</comment>
<name>A0A9W6LUT8_9HYPH</name>
<sequence>MNFYERHVLPTLLDLAMRQSQLDDYRRKVAGQAYGRVLEIGVGSGLNFTRYGKQVNAVIGLDPSPRLLSMARKRAKEAGVSAWLVQGTAVTLPFADKVMDSVVMTWTLCSVPDPLAALKEIRRVLKQQGKLLFVEHGLAPHHQVERWQRRLTPLWRCVSGGCHLDRKVDDLIQAAGFELEDLHLQYVQGPRIFTYFYQGCARPTPVG</sequence>
<organism evidence="2 3">
    <name type="scientific">Methylocystis echinoides</name>
    <dbReference type="NCBI Taxonomy" id="29468"/>
    <lineage>
        <taxon>Bacteria</taxon>
        <taxon>Pseudomonadati</taxon>
        <taxon>Pseudomonadota</taxon>
        <taxon>Alphaproteobacteria</taxon>
        <taxon>Hyphomicrobiales</taxon>
        <taxon>Methylocystaceae</taxon>
        <taxon>Methylocystis</taxon>
    </lineage>
</organism>
<dbReference type="SUPFAM" id="SSF53335">
    <property type="entry name" value="S-adenosyl-L-methionine-dependent methyltransferases"/>
    <property type="match status" value="1"/>
</dbReference>
<evidence type="ECO:0000313" key="3">
    <source>
        <dbReference type="Proteomes" id="UP001144323"/>
    </source>
</evidence>